<feature type="compositionally biased region" description="Low complexity" evidence="10">
    <location>
        <begin position="484"/>
        <end position="500"/>
    </location>
</feature>
<feature type="region of interest" description="Disordered" evidence="10">
    <location>
        <begin position="1"/>
        <end position="158"/>
    </location>
</feature>
<proteinExistence type="inferred from homology"/>
<dbReference type="STRING" id="1109443.G4TUH5"/>
<comment type="function">
    <text evidence="1">Golgi membrane protein involved in vesicular trafficking and spindle migration.</text>
</comment>
<dbReference type="OrthoDB" id="166803at2759"/>
<evidence type="ECO:0000259" key="12">
    <source>
        <dbReference type="Pfam" id="PF09335"/>
    </source>
</evidence>
<evidence type="ECO:0000256" key="10">
    <source>
        <dbReference type="SAM" id="MobiDB-lite"/>
    </source>
</evidence>
<gene>
    <name evidence="13" type="ORF">PIIN_08948</name>
</gene>
<evidence type="ECO:0000256" key="8">
    <source>
        <dbReference type="ARBA" id="ARBA00023034"/>
    </source>
</evidence>
<feature type="transmembrane region" description="Helical" evidence="11">
    <location>
        <begin position="173"/>
        <end position="194"/>
    </location>
</feature>
<dbReference type="InterPro" id="IPR051076">
    <property type="entry name" value="Golgi_membrane_TVP38/TMEM64"/>
</dbReference>
<evidence type="ECO:0000313" key="14">
    <source>
        <dbReference type="Proteomes" id="UP000007148"/>
    </source>
</evidence>
<evidence type="ECO:0000313" key="13">
    <source>
        <dbReference type="EMBL" id="CCA74968.1"/>
    </source>
</evidence>
<reference evidence="13 14" key="1">
    <citation type="journal article" date="2011" name="PLoS Pathog.">
        <title>Endophytic Life Strategies Decoded by Genome and Transcriptome Analyses of the Mutualistic Root Symbiont Piriformospora indica.</title>
        <authorList>
            <person name="Zuccaro A."/>
            <person name="Lahrmann U."/>
            <person name="Guldener U."/>
            <person name="Langen G."/>
            <person name="Pfiffi S."/>
            <person name="Biedenkopf D."/>
            <person name="Wong P."/>
            <person name="Samans B."/>
            <person name="Grimm C."/>
            <person name="Basiewicz M."/>
            <person name="Murat C."/>
            <person name="Martin F."/>
            <person name="Kogel K.H."/>
        </authorList>
    </citation>
    <scope>NUCLEOTIDE SEQUENCE [LARGE SCALE GENOMIC DNA]</scope>
    <source>
        <strain evidence="13 14">DSM 11827</strain>
    </source>
</reference>
<evidence type="ECO:0000256" key="6">
    <source>
        <dbReference type="ARBA" id="ARBA00022692"/>
    </source>
</evidence>
<protein>
    <recommendedName>
        <fullName evidence="4">Golgi apparatus membrane protein TVP38</fullName>
    </recommendedName>
    <alternativeName>
        <fullName evidence="5">Golgi apparatus membrane protein tvp38</fullName>
    </alternativeName>
</protein>
<feature type="compositionally biased region" description="Polar residues" evidence="10">
    <location>
        <begin position="55"/>
        <end position="67"/>
    </location>
</feature>
<keyword evidence="8" id="KW-0333">Golgi apparatus</keyword>
<dbReference type="GO" id="GO:0000139">
    <property type="term" value="C:Golgi membrane"/>
    <property type="evidence" value="ECO:0007669"/>
    <property type="project" value="UniProtKB-SubCell"/>
</dbReference>
<dbReference type="PANTHER" id="PTHR47549">
    <property type="entry name" value="GOLGI APPARATUS MEMBRANE PROTEIN TVP38-RELATED"/>
    <property type="match status" value="1"/>
</dbReference>
<dbReference type="HOGENOM" id="CLU_036940_0_1_1"/>
<feature type="transmembrane region" description="Helical" evidence="11">
    <location>
        <begin position="249"/>
        <end position="274"/>
    </location>
</feature>
<evidence type="ECO:0000256" key="3">
    <source>
        <dbReference type="ARBA" id="ARBA00008640"/>
    </source>
</evidence>
<comment type="caution">
    <text evidence="13">The sequence shown here is derived from an EMBL/GenBank/DDBJ whole genome shotgun (WGS) entry which is preliminary data.</text>
</comment>
<feature type="transmembrane region" description="Helical" evidence="11">
    <location>
        <begin position="383"/>
        <end position="403"/>
    </location>
</feature>
<organism evidence="13 14">
    <name type="scientific">Serendipita indica (strain DSM 11827)</name>
    <name type="common">Root endophyte fungus</name>
    <name type="synonym">Piriformospora indica</name>
    <dbReference type="NCBI Taxonomy" id="1109443"/>
    <lineage>
        <taxon>Eukaryota</taxon>
        <taxon>Fungi</taxon>
        <taxon>Dikarya</taxon>
        <taxon>Basidiomycota</taxon>
        <taxon>Agaricomycotina</taxon>
        <taxon>Agaricomycetes</taxon>
        <taxon>Sebacinales</taxon>
        <taxon>Serendipitaceae</taxon>
        <taxon>Serendipita</taxon>
    </lineage>
</organism>
<keyword evidence="9 11" id="KW-0472">Membrane</keyword>
<feature type="domain" description="VTT" evidence="12">
    <location>
        <begin position="233"/>
        <end position="349"/>
    </location>
</feature>
<keyword evidence="6 11" id="KW-0812">Transmembrane</keyword>
<name>G4TUH5_SERID</name>
<evidence type="ECO:0000256" key="9">
    <source>
        <dbReference type="ARBA" id="ARBA00023136"/>
    </source>
</evidence>
<dbReference type="Proteomes" id="UP000007148">
    <property type="component" value="Unassembled WGS sequence"/>
</dbReference>
<dbReference type="GO" id="GO:0000022">
    <property type="term" value="P:mitotic spindle elongation"/>
    <property type="evidence" value="ECO:0007669"/>
    <property type="project" value="TreeGrafter"/>
</dbReference>
<feature type="transmembrane region" description="Helical" evidence="11">
    <location>
        <begin position="206"/>
        <end position="229"/>
    </location>
</feature>
<evidence type="ECO:0000256" key="5">
    <source>
        <dbReference type="ARBA" id="ARBA00020673"/>
    </source>
</evidence>
<evidence type="ECO:0000256" key="2">
    <source>
        <dbReference type="ARBA" id="ARBA00004653"/>
    </source>
</evidence>
<feature type="compositionally biased region" description="Low complexity" evidence="10">
    <location>
        <begin position="105"/>
        <end position="114"/>
    </location>
</feature>
<dbReference type="InterPro" id="IPR032816">
    <property type="entry name" value="VTT_dom"/>
</dbReference>
<accession>G4TUH5</accession>
<evidence type="ECO:0000256" key="11">
    <source>
        <dbReference type="SAM" id="Phobius"/>
    </source>
</evidence>
<keyword evidence="7 11" id="KW-1133">Transmembrane helix</keyword>
<dbReference type="PANTHER" id="PTHR47549:SF3">
    <property type="entry name" value="GOLGI APPARATUS MEMBRANE PROTEIN TVP38"/>
    <property type="match status" value="1"/>
</dbReference>
<dbReference type="Pfam" id="PF09335">
    <property type="entry name" value="VTT_dom"/>
    <property type="match status" value="1"/>
</dbReference>
<feature type="compositionally biased region" description="Basic and acidic residues" evidence="10">
    <location>
        <begin position="452"/>
        <end position="463"/>
    </location>
</feature>
<feature type="region of interest" description="Disordered" evidence="10">
    <location>
        <begin position="431"/>
        <end position="500"/>
    </location>
</feature>
<comment type="similarity">
    <text evidence="3">Belongs to the TVP38/TMEM64 family.</text>
</comment>
<evidence type="ECO:0000256" key="1">
    <source>
        <dbReference type="ARBA" id="ARBA00002978"/>
    </source>
</evidence>
<evidence type="ECO:0000256" key="7">
    <source>
        <dbReference type="ARBA" id="ARBA00022989"/>
    </source>
</evidence>
<dbReference type="InParanoid" id="G4TUH5"/>
<dbReference type="eggNOG" id="ENOG502S1WQ">
    <property type="taxonomic scope" value="Eukaryota"/>
</dbReference>
<keyword evidence="14" id="KW-1185">Reference proteome</keyword>
<dbReference type="GO" id="GO:0016192">
    <property type="term" value="P:vesicle-mediated transport"/>
    <property type="evidence" value="ECO:0007669"/>
    <property type="project" value="TreeGrafter"/>
</dbReference>
<dbReference type="AlphaFoldDB" id="G4TUH5"/>
<evidence type="ECO:0000256" key="4">
    <source>
        <dbReference type="ARBA" id="ARBA00013533"/>
    </source>
</evidence>
<sequence length="500" mass="54630">MQFQSGPSDFQGAPPAYSRFDHASESSSTLSGKPPPSSSTKAHPSNPDVGIATAGASSTDGRSSSKPVTKYAGQHYHQYSPARVMPGHQTHDTVTGETLSEKAPQRQATQTPPQSLSRQHQHQQYQYANAPRRGRSSSVSLARSPHYPPPTSSRVDSAGPCGYFQDLPPRVRIWLSFGAWVATSAGFLIAVACWKTEVFTALDNLSLWLVAEGYTGYAYMFSLIVLTTVPPFPLYSTLMMLAGYTWGTWPGFVLSYTASLFGAIVVYFISRYFFGKSLVSLLKHMPSFARTVRAVSRNPKLLFLVRFAPYPYNVMNVVLAASPSLRWRTYIGCTALSLLKVVIHTSIGSGIRSFKGYHGVGEGQGIDGETTDAERQSSYLAKWSTIVGVVLCFLLLIYLGHIARKAVDVELEDDDMCESSALSQSLLPVHNPRSRLADDGMVPRSPFSPSRHSREPSTADERQAFLSPVAGDSDEEDGVEMSESRLSGSSSLIGSRPFRR</sequence>
<comment type="subcellular location">
    <subcellularLocation>
        <location evidence="2">Golgi apparatus membrane</location>
        <topology evidence="2">Multi-pass membrane protein</topology>
    </subcellularLocation>
</comment>
<dbReference type="EMBL" id="CAFZ01000380">
    <property type="protein sequence ID" value="CCA74968.1"/>
    <property type="molecule type" value="Genomic_DNA"/>
</dbReference>